<feature type="non-terminal residue" evidence="2">
    <location>
        <position position="31"/>
    </location>
</feature>
<evidence type="ECO:0000256" key="1">
    <source>
        <dbReference type="SAM" id="MobiDB-lite"/>
    </source>
</evidence>
<reference evidence="2" key="1">
    <citation type="submission" date="2020-02" db="EMBL/GenBank/DDBJ databases">
        <authorList>
            <person name="Meier V. D."/>
        </authorList>
    </citation>
    <scope>NUCLEOTIDE SEQUENCE</scope>
    <source>
        <strain evidence="2">AVDCRST_MAG66</strain>
    </source>
</reference>
<gene>
    <name evidence="2" type="ORF">AVDCRST_MAG66-2453</name>
</gene>
<name>A0A6J4PK95_9PSEU</name>
<sequence>GPVLRRPRHDGAAHDAAHGRAPPAPAGAARG</sequence>
<evidence type="ECO:0000313" key="2">
    <source>
        <dbReference type="EMBL" id="CAA9418305.1"/>
    </source>
</evidence>
<feature type="compositionally biased region" description="Basic and acidic residues" evidence="1">
    <location>
        <begin position="9"/>
        <end position="18"/>
    </location>
</feature>
<feature type="region of interest" description="Disordered" evidence="1">
    <location>
        <begin position="1"/>
        <end position="31"/>
    </location>
</feature>
<dbReference type="AlphaFoldDB" id="A0A6J4PK95"/>
<proteinExistence type="predicted"/>
<protein>
    <submittedName>
        <fullName evidence="2">Uncharacterized protein</fullName>
    </submittedName>
</protein>
<organism evidence="2">
    <name type="scientific">uncultured Pseudonocardia sp</name>
    <dbReference type="NCBI Taxonomy" id="211455"/>
    <lineage>
        <taxon>Bacteria</taxon>
        <taxon>Bacillati</taxon>
        <taxon>Actinomycetota</taxon>
        <taxon>Actinomycetes</taxon>
        <taxon>Pseudonocardiales</taxon>
        <taxon>Pseudonocardiaceae</taxon>
        <taxon>Pseudonocardia</taxon>
        <taxon>environmental samples</taxon>
    </lineage>
</organism>
<dbReference type="EMBL" id="CADCUS010000359">
    <property type="protein sequence ID" value="CAA9418305.1"/>
    <property type="molecule type" value="Genomic_DNA"/>
</dbReference>
<accession>A0A6J4PK95</accession>
<feature type="non-terminal residue" evidence="2">
    <location>
        <position position="1"/>
    </location>
</feature>